<dbReference type="Proteomes" id="UP000298652">
    <property type="component" value="Chromosome 8"/>
</dbReference>
<feature type="compositionally biased region" description="Low complexity" evidence="3">
    <location>
        <begin position="87"/>
        <end position="98"/>
    </location>
</feature>
<evidence type="ECO:0000313" key="4">
    <source>
        <dbReference type="EMBL" id="TKW02162.1"/>
    </source>
</evidence>
<name>A0A4U6TK97_SETVI</name>
<dbReference type="Gramene" id="TKW02162">
    <property type="protein sequence ID" value="TKW02162"/>
    <property type="gene ID" value="SEVIR_8G227501v2"/>
</dbReference>
<organism evidence="4 5">
    <name type="scientific">Setaria viridis</name>
    <name type="common">Green bristlegrass</name>
    <name type="synonym">Setaria italica subsp. viridis</name>
    <dbReference type="NCBI Taxonomy" id="4556"/>
    <lineage>
        <taxon>Eukaryota</taxon>
        <taxon>Viridiplantae</taxon>
        <taxon>Streptophyta</taxon>
        <taxon>Embryophyta</taxon>
        <taxon>Tracheophyta</taxon>
        <taxon>Spermatophyta</taxon>
        <taxon>Magnoliopsida</taxon>
        <taxon>Liliopsida</taxon>
        <taxon>Poales</taxon>
        <taxon>Poaceae</taxon>
        <taxon>PACMAD clade</taxon>
        <taxon>Panicoideae</taxon>
        <taxon>Panicodae</taxon>
        <taxon>Paniceae</taxon>
        <taxon>Cenchrinae</taxon>
        <taxon>Setaria</taxon>
    </lineage>
</organism>
<dbReference type="Gene3D" id="3.40.50.720">
    <property type="entry name" value="NAD(P)-binding Rossmann-like Domain"/>
    <property type="match status" value="1"/>
</dbReference>
<dbReference type="PANTHER" id="PTHR42898:SF25">
    <property type="entry name" value="TROPINONE REDUCTASE"/>
    <property type="match status" value="1"/>
</dbReference>
<keyword evidence="1" id="KW-0521">NADP</keyword>
<dbReference type="Pfam" id="PF00106">
    <property type="entry name" value="adh_short"/>
    <property type="match status" value="1"/>
</dbReference>
<dbReference type="InterPro" id="IPR036291">
    <property type="entry name" value="NAD(P)-bd_dom_sf"/>
</dbReference>
<protein>
    <submittedName>
        <fullName evidence="4">Uncharacterized protein</fullName>
    </submittedName>
</protein>
<proteinExistence type="predicted"/>
<dbReference type="AlphaFoldDB" id="A0A4U6TK97"/>
<evidence type="ECO:0000313" key="5">
    <source>
        <dbReference type="Proteomes" id="UP000298652"/>
    </source>
</evidence>
<keyword evidence="2" id="KW-0560">Oxidoreductase</keyword>
<dbReference type="EMBL" id="CM016559">
    <property type="protein sequence ID" value="TKW02162.1"/>
    <property type="molecule type" value="Genomic_DNA"/>
</dbReference>
<dbReference type="GO" id="GO:0016491">
    <property type="term" value="F:oxidoreductase activity"/>
    <property type="evidence" value="ECO:0007669"/>
    <property type="project" value="UniProtKB-KW"/>
</dbReference>
<evidence type="ECO:0000256" key="1">
    <source>
        <dbReference type="ARBA" id="ARBA00022857"/>
    </source>
</evidence>
<gene>
    <name evidence="4" type="ORF">SEVIR_8G227501v2</name>
</gene>
<dbReference type="InterPro" id="IPR045000">
    <property type="entry name" value="TR"/>
</dbReference>
<evidence type="ECO:0000256" key="3">
    <source>
        <dbReference type="SAM" id="MobiDB-lite"/>
    </source>
</evidence>
<feature type="compositionally biased region" description="Basic residues" evidence="3">
    <location>
        <begin position="77"/>
        <end position="86"/>
    </location>
</feature>
<accession>A0A4U6TK97</accession>
<dbReference type="SUPFAM" id="SSF51735">
    <property type="entry name" value="NAD(P)-binding Rossmann-fold domains"/>
    <property type="match status" value="1"/>
</dbReference>
<dbReference type="InterPro" id="IPR002347">
    <property type="entry name" value="SDR_fam"/>
</dbReference>
<evidence type="ECO:0000256" key="2">
    <source>
        <dbReference type="ARBA" id="ARBA00023002"/>
    </source>
</evidence>
<keyword evidence="5" id="KW-1185">Reference proteome</keyword>
<dbReference type="PANTHER" id="PTHR42898">
    <property type="entry name" value="TROPINONE REDUCTASE"/>
    <property type="match status" value="1"/>
</dbReference>
<reference evidence="4" key="1">
    <citation type="submission" date="2019-03" db="EMBL/GenBank/DDBJ databases">
        <title>WGS assembly of Setaria viridis.</title>
        <authorList>
            <person name="Huang P."/>
            <person name="Jenkins J."/>
            <person name="Grimwood J."/>
            <person name="Barry K."/>
            <person name="Healey A."/>
            <person name="Mamidi S."/>
            <person name="Sreedasyam A."/>
            <person name="Shu S."/>
            <person name="Feldman M."/>
            <person name="Wu J."/>
            <person name="Yu Y."/>
            <person name="Chen C."/>
            <person name="Johnson J."/>
            <person name="Rokhsar D."/>
            <person name="Baxter I."/>
            <person name="Schmutz J."/>
            <person name="Brutnell T."/>
            <person name="Kellogg E."/>
        </authorList>
    </citation>
    <scope>NUCLEOTIDE SEQUENCE [LARGE SCALE GENOMIC DNA]</scope>
</reference>
<sequence>MSGSCRTARTHGTKLEAYSICYLSYMRTGAVRGVARSSTARTEKTWQRSARRDGAWRARRRWSPAAARGSGTPSWKSWRRSARVRTRAPAARRSWRSAAGGGPRRACRSPSPPATSACAATGRPSSIGTVKDTFAGKLDILVNNAGQLNFKPAVECTAEDYSRLMATNLQDYFSVDVVTCRTICHFGSGTKEVSHK</sequence>
<feature type="region of interest" description="Disordered" evidence="3">
    <location>
        <begin position="57"/>
        <end position="120"/>
    </location>
</feature>